<proteinExistence type="predicted"/>
<name>A0A1S6UAV7_9CAUD</name>
<keyword evidence="2" id="KW-1185">Reference proteome</keyword>
<accession>A0A1S6UAV7</accession>
<organism evidence="1 2">
    <name type="scientific">Serratia phage BF</name>
    <dbReference type="NCBI Taxonomy" id="1962671"/>
    <lineage>
        <taxon>Viruses</taxon>
        <taxon>Duplodnaviria</taxon>
        <taxon>Heunggongvirae</taxon>
        <taxon>Uroviricota</taxon>
        <taxon>Caudoviricetes</taxon>
        <taxon>Eneladusvirus</taxon>
        <taxon>Eneladusvirus BF</taxon>
    </lineage>
</organism>
<reference evidence="1" key="1">
    <citation type="submission" date="2017-02" db="EMBL/GenBank/DDBJ databases">
        <title>Genome sequence of Serratia marcescens phage BF.</title>
        <authorList>
            <person name="Casey E."/>
            <person name="Fitzgerald B."/>
            <person name="Mahony J."/>
            <person name="Lugli G."/>
            <person name="Ventura M."/>
            <person name="van Sinderen D."/>
        </authorList>
    </citation>
    <scope>NUCLEOTIDE SEQUENCE [LARGE SCALE GENOMIC DNA]</scope>
</reference>
<evidence type="ECO:0000313" key="1">
    <source>
        <dbReference type="EMBL" id="AQW88868.1"/>
    </source>
</evidence>
<dbReference type="EMBL" id="KY630187">
    <property type="protein sequence ID" value="AQW88868.1"/>
    <property type="molecule type" value="Genomic_DNA"/>
</dbReference>
<gene>
    <name evidence="1" type="ORF">BF_0343</name>
</gene>
<evidence type="ECO:0000313" key="2">
    <source>
        <dbReference type="Proteomes" id="UP000221837"/>
    </source>
</evidence>
<protein>
    <submittedName>
        <fullName evidence="1">Uncharacterized protein</fullName>
    </submittedName>
</protein>
<sequence length="170" mass="19563">MEKLIPFNIWYNDLEELLSIVNKSNLEVLKYANSYVFGNFKFTTPMENLYKFTISRNASQFNPPPPPPPSLSSNVGLASFGSTFKQDLISYSVSLTFTKDFMVKLEVTENWRGTFEHDKNIHSIIFDKDNILVNGNWYKVDSPEPFMNDISEDDISILAVLDVMSRFNPQ</sequence>
<dbReference type="Proteomes" id="UP000221837">
    <property type="component" value="Genome"/>
</dbReference>
<dbReference type="OrthoDB" id="33151at10239"/>